<keyword evidence="4" id="KW-0808">Transferase</keyword>
<dbReference type="InterPro" id="IPR036890">
    <property type="entry name" value="HATPase_C_sf"/>
</dbReference>
<organism evidence="9 10">
    <name type="scientific">Pseudomonas soli</name>
    <dbReference type="NCBI Taxonomy" id="1306993"/>
    <lineage>
        <taxon>Bacteria</taxon>
        <taxon>Pseudomonadati</taxon>
        <taxon>Pseudomonadota</taxon>
        <taxon>Gammaproteobacteria</taxon>
        <taxon>Pseudomonadales</taxon>
        <taxon>Pseudomonadaceae</taxon>
        <taxon>Pseudomonas</taxon>
    </lineage>
</organism>
<dbReference type="PANTHER" id="PTHR43065">
    <property type="entry name" value="SENSOR HISTIDINE KINASE"/>
    <property type="match status" value="1"/>
</dbReference>
<dbReference type="GeneID" id="93678417"/>
<dbReference type="InterPro" id="IPR004358">
    <property type="entry name" value="Sig_transdc_His_kin-like_C"/>
</dbReference>
<dbReference type="EC" id="2.7.13.3" evidence="2"/>
<dbReference type="Pfam" id="PF01590">
    <property type="entry name" value="GAF"/>
    <property type="match status" value="1"/>
</dbReference>
<evidence type="ECO:0000313" key="9">
    <source>
        <dbReference type="EMBL" id="SER52071.1"/>
    </source>
</evidence>
<dbReference type="PROSITE" id="PS50109">
    <property type="entry name" value="HIS_KIN"/>
    <property type="match status" value="1"/>
</dbReference>
<dbReference type="EMBL" id="FOEQ01000009">
    <property type="protein sequence ID" value="SER52071.1"/>
    <property type="molecule type" value="Genomic_DNA"/>
</dbReference>
<dbReference type="InterPro" id="IPR003018">
    <property type="entry name" value="GAF"/>
</dbReference>
<evidence type="ECO:0000256" key="3">
    <source>
        <dbReference type="ARBA" id="ARBA00022553"/>
    </source>
</evidence>
<keyword evidence="5 9" id="KW-0418">Kinase</keyword>
<evidence type="ECO:0000259" key="7">
    <source>
        <dbReference type="PROSITE" id="PS50109"/>
    </source>
</evidence>
<dbReference type="PANTHER" id="PTHR43065:SF42">
    <property type="entry name" value="TWO-COMPONENT SENSOR PPRA"/>
    <property type="match status" value="1"/>
</dbReference>
<comment type="catalytic activity">
    <reaction evidence="1">
        <text>ATP + protein L-histidine = ADP + protein N-phospho-L-histidine.</text>
        <dbReference type="EC" id="2.7.13.3"/>
    </reaction>
</comment>
<evidence type="ECO:0000313" key="10">
    <source>
        <dbReference type="Proteomes" id="UP000199221"/>
    </source>
</evidence>
<dbReference type="SMART" id="SM00388">
    <property type="entry name" value="HisKA"/>
    <property type="match status" value="1"/>
</dbReference>
<dbReference type="InterPro" id="IPR003661">
    <property type="entry name" value="HisK_dim/P_dom"/>
</dbReference>
<evidence type="ECO:0000259" key="8">
    <source>
        <dbReference type="PROSITE" id="PS50110"/>
    </source>
</evidence>
<dbReference type="InterPro" id="IPR001789">
    <property type="entry name" value="Sig_transdc_resp-reg_receiver"/>
</dbReference>
<dbReference type="Gene3D" id="1.10.287.130">
    <property type="match status" value="1"/>
</dbReference>
<dbReference type="SUPFAM" id="SSF47384">
    <property type="entry name" value="Homodimeric domain of signal transducing histidine kinase"/>
    <property type="match status" value="1"/>
</dbReference>
<sequence>MKARQESKSVNLQPLPGFMRGGGEVSCLLQAMDWGRSPLGPPDAWSPALKGVVATLLSAEAQIVLFWGPQYAALYNDAYWPTIGDKHPAALGQPAQVHWRELWDDLEPLLRGVRETGVSFSAKDRPFYIERHGPGETAYFDVSYSAVREADGAVGGVLCIVTETSERVYFQHRQAFLQELRQALPGLGQAERIEAHAVRRLAKELGAARVCFGEDLGDGRYRVGQEWAAHVPPITGINQYAALDPALREALLAGQVVQRNYEANSATPGFQGLCATLHAPVLRAERLEAMLAVHFHTPHAWTPNECVLVQETASQVWAAITHARAERALHALNEDLEERVVNMLAQREASLVHLHEARKAEIIGQLSGGIAHDLNNMLTPIIASFELLRRHPQQERAERLIDGGLQAAERARNLVGRLLSFARRQTLKPVTVSLAALVADMHELMARSLGPAIVLQVDIDTALPGVLVDPHQLELALLNLVVNARDAMSEGGQLIIRAGANEGSVPRPQGLEGGRQLWLQVSDNGCGMSDEVLEHCIEPFYSTKGVGRGTGLGLPMVQGLALQSGGGFSIRSWVGRGTEATLWLPASEAEVVERFVETDAPQQAQRPTRVLLVDDEPLVRQATLMQLRALGYEVTEAQGPAEALGLLDQGLVPDALLTDHVMAEMTGARLAQQVRERLGQLPVLIITGYTNLTPRELHGFDVLRKPFRQDELGRSLARLLTARG</sequence>
<evidence type="ECO:0000256" key="6">
    <source>
        <dbReference type="PROSITE-ProRule" id="PRU00169"/>
    </source>
</evidence>
<proteinExistence type="predicted"/>
<dbReference type="InterPro" id="IPR011006">
    <property type="entry name" value="CheY-like_superfamily"/>
</dbReference>
<feature type="domain" description="Response regulatory" evidence="8">
    <location>
        <begin position="609"/>
        <end position="720"/>
    </location>
</feature>
<dbReference type="SMART" id="SM00387">
    <property type="entry name" value="HATPase_c"/>
    <property type="match status" value="1"/>
</dbReference>
<dbReference type="InterPro" id="IPR003594">
    <property type="entry name" value="HATPase_dom"/>
</dbReference>
<evidence type="ECO:0000256" key="1">
    <source>
        <dbReference type="ARBA" id="ARBA00000085"/>
    </source>
</evidence>
<dbReference type="Pfam" id="PF02518">
    <property type="entry name" value="HATPase_c"/>
    <property type="match status" value="1"/>
</dbReference>
<dbReference type="Gene3D" id="3.30.450.20">
    <property type="entry name" value="PAS domain"/>
    <property type="match status" value="1"/>
</dbReference>
<accession>A0A1H9PV27</accession>
<feature type="domain" description="Histidine kinase" evidence="7">
    <location>
        <begin position="369"/>
        <end position="588"/>
    </location>
</feature>
<name>A0A1H9PV27_9PSED</name>
<dbReference type="InterPro" id="IPR005467">
    <property type="entry name" value="His_kinase_dom"/>
</dbReference>
<gene>
    <name evidence="9" type="ORF">SAMN05216230_1097</name>
</gene>
<dbReference type="SUPFAM" id="SSF55781">
    <property type="entry name" value="GAF domain-like"/>
    <property type="match status" value="1"/>
</dbReference>
<protein>
    <recommendedName>
        <fullName evidence="2">histidine kinase</fullName>
        <ecNumber evidence="2">2.7.13.3</ecNumber>
    </recommendedName>
</protein>
<dbReference type="Pfam" id="PF00512">
    <property type="entry name" value="HisKA"/>
    <property type="match status" value="1"/>
</dbReference>
<dbReference type="Gene3D" id="3.30.450.40">
    <property type="match status" value="1"/>
</dbReference>
<reference evidence="9 10" key="1">
    <citation type="submission" date="2016-10" db="EMBL/GenBank/DDBJ databases">
        <authorList>
            <person name="de Groot N.N."/>
        </authorList>
    </citation>
    <scope>NUCLEOTIDE SEQUENCE [LARGE SCALE GENOMIC DNA]</scope>
    <source>
        <strain evidence="9 10">LMG 27941</strain>
    </source>
</reference>
<dbReference type="SMART" id="SM00448">
    <property type="entry name" value="REC"/>
    <property type="match status" value="1"/>
</dbReference>
<dbReference type="SUPFAM" id="SSF52172">
    <property type="entry name" value="CheY-like"/>
    <property type="match status" value="1"/>
</dbReference>
<dbReference type="GO" id="GO:0000155">
    <property type="term" value="F:phosphorelay sensor kinase activity"/>
    <property type="evidence" value="ECO:0007669"/>
    <property type="project" value="InterPro"/>
</dbReference>
<evidence type="ECO:0000256" key="2">
    <source>
        <dbReference type="ARBA" id="ARBA00012438"/>
    </source>
</evidence>
<dbReference type="InterPro" id="IPR036097">
    <property type="entry name" value="HisK_dim/P_sf"/>
</dbReference>
<dbReference type="InterPro" id="IPR029016">
    <property type="entry name" value="GAF-like_dom_sf"/>
</dbReference>
<dbReference type="PROSITE" id="PS50110">
    <property type="entry name" value="RESPONSE_REGULATORY"/>
    <property type="match status" value="1"/>
</dbReference>
<dbReference type="AlphaFoldDB" id="A0A1H9PV27"/>
<dbReference type="Gene3D" id="3.30.565.10">
    <property type="entry name" value="Histidine kinase-like ATPase, C-terminal domain"/>
    <property type="match status" value="1"/>
</dbReference>
<evidence type="ECO:0000256" key="5">
    <source>
        <dbReference type="ARBA" id="ARBA00022777"/>
    </source>
</evidence>
<dbReference type="RefSeq" id="WP_094011890.1">
    <property type="nucleotide sequence ID" value="NZ_CP128543.1"/>
</dbReference>
<dbReference type="Pfam" id="PF00072">
    <property type="entry name" value="Response_reg"/>
    <property type="match status" value="1"/>
</dbReference>
<evidence type="ECO:0000256" key="4">
    <source>
        <dbReference type="ARBA" id="ARBA00022679"/>
    </source>
</evidence>
<dbReference type="PRINTS" id="PR00344">
    <property type="entry name" value="BCTRLSENSOR"/>
</dbReference>
<keyword evidence="3 6" id="KW-0597">Phosphoprotein</keyword>
<feature type="modified residue" description="4-aspartylphosphate" evidence="6">
    <location>
        <position position="659"/>
    </location>
</feature>
<dbReference type="Gene3D" id="3.40.50.2300">
    <property type="match status" value="1"/>
</dbReference>
<dbReference type="Proteomes" id="UP000199221">
    <property type="component" value="Unassembled WGS sequence"/>
</dbReference>
<dbReference type="CDD" id="cd00082">
    <property type="entry name" value="HisKA"/>
    <property type="match status" value="1"/>
</dbReference>
<dbReference type="SUPFAM" id="SSF55874">
    <property type="entry name" value="ATPase domain of HSP90 chaperone/DNA topoisomerase II/histidine kinase"/>
    <property type="match status" value="1"/>
</dbReference>